<dbReference type="PROSITE" id="PS51724">
    <property type="entry name" value="SPOR"/>
    <property type="match status" value="1"/>
</dbReference>
<dbReference type="EC" id="4.2.2.-" evidence="4"/>
<sequence>MQRFRRFFRLPAALALALLAAACAETNLAVETTKVVTRKEPQVTGPYKIGKPYQVDGVWYYPRADYDYDETGIASWYGPGFHGNQTANGEIYDENDLTAAHKTLPMPSLVRVTNLENGRSLVVRLNDRGPFANNRIIDLSRRSAQLLGFEQQGTAKVRVQVLKDESMMLAAQASAKGGDTIGPAPSAAPAGEVVAEALPGSTGQQPQPSAQAAQAAPQPTTIGSLPVPQPTGQVAVVPVKPSNIYIQAGAFLRQNNARQLQQQLSSIGQTRITEFVLNQQRFYRVQLGPIASVEEADRLLQQLIDNGHPDAKIAVN</sequence>
<proteinExistence type="inferred from homology"/>
<evidence type="ECO:0000313" key="9">
    <source>
        <dbReference type="EMBL" id="TDQ81502.1"/>
    </source>
</evidence>
<feature type="domain" description="SPOR" evidence="8">
    <location>
        <begin position="238"/>
        <end position="316"/>
    </location>
</feature>
<feature type="compositionally biased region" description="Low complexity" evidence="6">
    <location>
        <begin position="199"/>
        <end position="220"/>
    </location>
</feature>
<dbReference type="InterPro" id="IPR007730">
    <property type="entry name" value="SPOR-like_dom"/>
</dbReference>
<evidence type="ECO:0000256" key="2">
    <source>
        <dbReference type="ARBA" id="ARBA00023239"/>
    </source>
</evidence>
<dbReference type="GO" id="GO:0000270">
    <property type="term" value="P:peptidoglycan metabolic process"/>
    <property type="evidence" value="ECO:0007669"/>
    <property type="project" value="UniProtKB-UniRule"/>
</dbReference>
<dbReference type="GO" id="GO:0042834">
    <property type="term" value="F:peptidoglycan binding"/>
    <property type="evidence" value="ECO:0007669"/>
    <property type="project" value="InterPro"/>
</dbReference>
<keyword evidence="2 4" id="KW-0456">Lyase</keyword>
<name>A0A4R6WLB7_9PROT</name>
<dbReference type="Proteomes" id="UP000295783">
    <property type="component" value="Unassembled WGS sequence"/>
</dbReference>
<dbReference type="Pfam" id="PF03330">
    <property type="entry name" value="DPBB_1"/>
    <property type="match status" value="1"/>
</dbReference>
<feature type="chain" id="PRO_5021056196" description="Endolytic peptidoglycan transglycosylase RlpA" evidence="7">
    <location>
        <begin position="30"/>
        <end position="316"/>
    </location>
</feature>
<dbReference type="Gene3D" id="2.40.40.10">
    <property type="entry name" value="RlpA-like domain"/>
    <property type="match status" value="1"/>
</dbReference>
<keyword evidence="4" id="KW-0564">Palmitate</keyword>
<evidence type="ECO:0000256" key="7">
    <source>
        <dbReference type="SAM" id="SignalP"/>
    </source>
</evidence>
<comment type="subcellular location">
    <subcellularLocation>
        <location evidence="4">Cell membrane</location>
        <topology evidence="4">Lipid-anchor</topology>
    </subcellularLocation>
</comment>
<dbReference type="AlphaFoldDB" id="A0A4R6WLB7"/>
<dbReference type="HAMAP" id="MF_02071">
    <property type="entry name" value="RlpA"/>
    <property type="match status" value="1"/>
</dbReference>
<dbReference type="InterPro" id="IPR036680">
    <property type="entry name" value="SPOR-like_sf"/>
</dbReference>
<evidence type="ECO:0000256" key="5">
    <source>
        <dbReference type="RuleBase" id="RU003495"/>
    </source>
</evidence>
<dbReference type="EMBL" id="SNYW01000009">
    <property type="protein sequence ID" value="TDQ81502.1"/>
    <property type="molecule type" value="Genomic_DNA"/>
</dbReference>
<comment type="caution">
    <text evidence="9">The sequence shown here is derived from an EMBL/GenBank/DDBJ whole genome shotgun (WGS) entry which is preliminary data.</text>
</comment>
<evidence type="ECO:0000259" key="8">
    <source>
        <dbReference type="PROSITE" id="PS51724"/>
    </source>
</evidence>
<dbReference type="InterPro" id="IPR036908">
    <property type="entry name" value="RlpA-like_sf"/>
</dbReference>
<keyword evidence="10" id="KW-1185">Reference proteome</keyword>
<dbReference type="GO" id="GO:0071555">
    <property type="term" value="P:cell wall organization"/>
    <property type="evidence" value="ECO:0007669"/>
    <property type="project" value="UniProtKB-KW"/>
</dbReference>
<dbReference type="PANTHER" id="PTHR34183:SF1">
    <property type="entry name" value="ENDOLYTIC PEPTIDOGLYCAN TRANSGLYCOSYLASE RLPA"/>
    <property type="match status" value="1"/>
</dbReference>
<dbReference type="InterPro" id="IPR034718">
    <property type="entry name" value="RlpA"/>
</dbReference>
<dbReference type="SUPFAM" id="SSF50685">
    <property type="entry name" value="Barwin-like endoglucanases"/>
    <property type="match status" value="1"/>
</dbReference>
<dbReference type="GO" id="GO:0008932">
    <property type="term" value="F:lytic endotransglycosylase activity"/>
    <property type="evidence" value="ECO:0007669"/>
    <property type="project" value="UniProtKB-UniRule"/>
</dbReference>
<evidence type="ECO:0000313" key="10">
    <source>
        <dbReference type="Proteomes" id="UP000295783"/>
    </source>
</evidence>
<feature type="signal peptide" evidence="7">
    <location>
        <begin position="1"/>
        <end position="29"/>
    </location>
</feature>
<evidence type="ECO:0000256" key="6">
    <source>
        <dbReference type="SAM" id="MobiDB-lite"/>
    </source>
</evidence>
<dbReference type="GO" id="GO:0005886">
    <property type="term" value="C:plasma membrane"/>
    <property type="evidence" value="ECO:0007669"/>
    <property type="project" value="UniProtKB-SubCell"/>
</dbReference>
<reference evidence="9 10" key="1">
    <citation type="submission" date="2019-03" db="EMBL/GenBank/DDBJ databases">
        <title>Genomic Encyclopedia of Type Strains, Phase III (KMG-III): the genomes of soil and plant-associated and newly described type strains.</title>
        <authorList>
            <person name="Whitman W."/>
        </authorList>
    </citation>
    <scope>NUCLEOTIDE SEQUENCE [LARGE SCALE GENOMIC DNA]</scope>
    <source>
        <strain evidence="9 10">CGMCC 1.7660</strain>
    </source>
</reference>
<keyword evidence="4" id="KW-1003">Cell membrane</keyword>
<dbReference type="InterPro" id="IPR012997">
    <property type="entry name" value="RplA"/>
</dbReference>
<dbReference type="PROSITE" id="PS51257">
    <property type="entry name" value="PROKAR_LIPOPROTEIN"/>
    <property type="match status" value="1"/>
</dbReference>
<dbReference type="PANTHER" id="PTHR34183">
    <property type="entry name" value="ENDOLYTIC PEPTIDOGLYCAN TRANSGLYCOSYLASE RLPA"/>
    <property type="match status" value="1"/>
</dbReference>
<evidence type="ECO:0000256" key="3">
    <source>
        <dbReference type="ARBA" id="ARBA00023316"/>
    </source>
</evidence>
<accession>A0A4R6WLB7</accession>
<comment type="similarity">
    <text evidence="4 5">Belongs to the RlpA family.</text>
</comment>
<keyword evidence="3 4" id="KW-0961">Cell wall biogenesis/degradation</keyword>
<dbReference type="RefSeq" id="WP_133614054.1">
    <property type="nucleotide sequence ID" value="NZ_SNYW01000009.1"/>
</dbReference>
<feature type="region of interest" description="Disordered" evidence="6">
    <location>
        <begin position="198"/>
        <end position="227"/>
    </location>
</feature>
<gene>
    <name evidence="4" type="primary">rlpA</name>
    <name evidence="9" type="ORF">A8950_2571</name>
</gene>
<evidence type="ECO:0000256" key="1">
    <source>
        <dbReference type="ARBA" id="ARBA00022729"/>
    </source>
</evidence>
<evidence type="ECO:0000256" key="4">
    <source>
        <dbReference type="HAMAP-Rule" id="MF_02071"/>
    </source>
</evidence>
<comment type="function">
    <text evidence="4">Lytic transglycosylase with a strong preference for naked glycan strands that lack stem peptides.</text>
</comment>
<organism evidence="9 10">
    <name type="scientific">Dongia mobilis</name>
    <dbReference type="NCBI Taxonomy" id="578943"/>
    <lineage>
        <taxon>Bacteria</taxon>
        <taxon>Pseudomonadati</taxon>
        <taxon>Pseudomonadota</taxon>
        <taxon>Alphaproteobacteria</taxon>
        <taxon>Rhodospirillales</taxon>
        <taxon>Dongiaceae</taxon>
        <taxon>Dongia</taxon>
    </lineage>
</organism>
<protein>
    <recommendedName>
        <fullName evidence="4">Endolytic peptidoglycan transglycosylase RlpA</fullName>
        <ecNumber evidence="4">4.2.2.-</ecNumber>
    </recommendedName>
</protein>
<dbReference type="Pfam" id="PF05036">
    <property type="entry name" value="SPOR"/>
    <property type="match status" value="1"/>
</dbReference>
<keyword evidence="1 7" id="KW-0732">Signal</keyword>
<keyword evidence="4 9" id="KW-0449">Lipoprotein</keyword>
<dbReference type="InterPro" id="IPR009009">
    <property type="entry name" value="RlpA-like_DPBB"/>
</dbReference>
<dbReference type="CDD" id="cd22268">
    <property type="entry name" value="DPBB_RlpA-like"/>
    <property type="match status" value="1"/>
</dbReference>
<dbReference type="NCBIfam" id="TIGR00413">
    <property type="entry name" value="rlpA"/>
    <property type="match status" value="1"/>
</dbReference>
<keyword evidence="4" id="KW-0472">Membrane</keyword>
<dbReference type="SUPFAM" id="SSF110997">
    <property type="entry name" value="Sporulation related repeat"/>
    <property type="match status" value="1"/>
</dbReference>
<dbReference type="Gene3D" id="3.30.70.1070">
    <property type="entry name" value="Sporulation related repeat"/>
    <property type="match status" value="1"/>
</dbReference>
<dbReference type="OrthoDB" id="9779128at2"/>